<evidence type="ECO:0000313" key="5">
    <source>
        <dbReference type="EMBL" id="SIP88483.1"/>
    </source>
</evidence>
<dbReference type="NCBIfam" id="TIGR00928">
    <property type="entry name" value="purB"/>
    <property type="match status" value="1"/>
</dbReference>
<dbReference type="GO" id="GO:0016853">
    <property type="term" value="F:isomerase activity"/>
    <property type="evidence" value="ECO:0007669"/>
    <property type="project" value="UniProtKB-KW"/>
</dbReference>
<dbReference type="SUPFAM" id="SSF48557">
    <property type="entry name" value="L-aspartase-like"/>
    <property type="match status" value="1"/>
</dbReference>
<dbReference type="AlphaFoldDB" id="A0A1N6N8S9"/>
<reference evidence="4" key="3">
    <citation type="submission" date="2017-03" db="EMBL/GenBank/DDBJ databases">
        <authorList>
            <person name="Dastager S.G."/>
            <person name="Neurgaonkar P.S."/>
            <person name="Dharne M.S."/>
        </authorList>
    </citation>
    <scope>NUCLEOTIDE SEQUENCE</scope>
    <source>
        <strain evidence="4">DSM 25145</strain>
    </source>
</reference>
<evidence type="ECO:0000313" key="4">
    <source>
        <dbReference type="EMBL" id="OXS79959.1"/>
    </source>
</evidence>
<dbReference type="PROSITE" id="PS00163">
    <property type="entry name" value="FUMARATE_LYASES"/>
    <property type="match status" value="1"/>
</dbReference>
<dbReference type="EMBL" id="FTLX01000001">
    <property type="protein sequence ID" value="SIP88483.1"/>
    <property type="molecule type" value="Genomic_DNA"/>
</dbReference>
<dbReference type="GO" id="GO:0044208">
    <property type="term" value="P:'de novo' AMP biosynthetic process"/>
    <property type="evidence" value="ECO:0007669"/>
    <property type="project" value="UniProtKB-UniPathway"/>
</dbReference>
<dbReference type="Pfam" id="PF00206">
    <property type="entry name" value="Lyase_1"/>
    <property type="match status" value="1"/>
</dbReference>
<keyword evidence="5" id="KW-0413">Isomerase</keyword>
<reference evidence="5 6" key="1">
    <citation type="submission" date="2017-01" db="EMBL/GenBank/DDBJ databases">
        <authorList>
            <person name="Mah S.A."/>
            <person name="Swanson W.J."/>
            <person name="Moy G.W."/>
            <person name="Vacquier V.D."/>
        </authorList>
    </citation>
    <scope>NUCLEOTIDE SEQUENCE [LARGE SCALE GENOMIC DNA]</scope>
    <source>
        <strain evidence="5 6">NIO-1016</strain>
    </source>
</reference>
<gene>
    <name evidence="4" type="ORF">B1B05_00270</name>
    <name evidence="5" type="ORF">SAMN05443094_10155</name>
</gene>
<dbReference type="InterPro" id="IPR004769">
    <property type="entry name" value="Pur_lyase"/>
</dbReference>
<dbReference type="GO" id="GO:0070626">
    <property type="term" value="F:(S)-2-(5-amino-1-(5-phospho-D-ribosyl)imidazole-4-carboxamido) succinate lyase (fumarate-forming) activity"/>
    <property type="evidence" value="ECO:0007669"/>
    <property type="project" value="TreeGrafter"/>
</dbReference>
<sequence>MASFVIDSELYKGIYGSEEMNKVFSDESLLQKWLDAEAALAIAEAEVGLIPEEAAREIAQKAKFDNLDMPTISKGIVDTSHPLITLIRSLEKICDGDAGGYVHWGATTQDIMDTAVVLQIKEAQDIVSAQLKTFLETCLTLAVKHKETIMPGRTHGQHALPVTLGYKMAIWADEIGRHLERLEEGKKRYLMGQFAGAAGTLASISESGLEVQEKYCRILGLEQPTITWHVGRDGFAEFASIIAMISGTIGKIANEIINLQRSEIGEIEEGFAMGKVGSSTMPHKRNPMVCEYVVGLTRIVQRNASLGFDGMMQEHERDMTFWLTEWSYLPQICMMTSGGIQQLQGVLEGLIVHQENMTKNLYLLQGLIVSENLMLKLGKYVGRQVAHDIIYDVSMKAFEEKRPLLETALEHKEIMIHMDEEEVRSHLNPKSYIGLCTQFVDRVEKKWSPLVINQTNR</sequence>
<dbReference type="InterPro" id="IPR022761">
    <property type="entry name" value="Fumarate_lyase_N"/>
</dbReference>
<evidence type="ECO:0000256" key="1">
    <source>
        <dbReference type="ARBA" id="ARBA00022755"/>
    </source>
</evidence>
<dbReference type="Gene3D" id="1.20.200.10">
    <property type="entry name" value="Fumarase/aspartase (Central domain)"/>
    <property type="match status" value="1"/>
</dbReference>
<dbReference type="InterPro" id="IPR020557">
    <property type="entry name" value="Fumarate_lyase_CS"/>
</dbReference>
<feature type="domain" description="Adenylosuccinate lyase C-terminal" evidence="3">
    <location>
        <begin position="365"/>
        <end position="444"/>
    </location>
</feature>
<name>A0A1N6N8S9_9BACI</name>
<dbReference type="RefSeq" id="WP_045851799.1">
    <property type="nucleotide sequence ID" value="NZ_FTLX01000001.1"/>
</dbReference>
<dbReference type="InterPro" id="IPR000362">
    <property type="entry name" value="Fumarate_lyase_fam"/>
</dbReference>
<dbReference type="Gene3D" id="1.10.40.30">
    <property type="entry name" value="Fumarase/aspartase (C-terminal domain)"/>
    <property type="match status" value="1"/>
</dbReference>
<keyword evidence="7" id="KW-1185">Reference proteome</keyword>
<dbReference type="STRING" id="1017273.SAMN05443094_10155"/>
<reference evidence="7" key="2">
    <citation type="submission" date="2017-03" db="EMBL/GenBank/DDBJ databases">
        <title>Bacillus sp. V-88(T) DSM27956, whole genome shotgun sequencing project.</title>
        <authorList>
            <person name="Dastager S.G."/>
            <person name="Neurgaonkar P.S."/>
            <person name="Dharne M.S."/>
        </authorList>
    </citation>
    <scope>NUCLEOTIDE SEQUENCE [LARGE SCALE GENOMIC DNA]</scope>
    <source>
        <strain evidence="7">DSM 25145</strain>
    </source>
</reference>
<dbReference type="UniPathway" id="UPA00075">
    <property type="reaction ID" value="UER00336"/>
</dbReference>
<keyword evidence="2 4" id="KW-0456">Lyase</keyword>
<dbReference type="GO" id="GO:0006189">
    <property type="term" value="P:'de novo' IMP biosynthetic process"/>
    <property type="evidence" value="ECO:0007669"/>
    <property type="project" value="UniProtKB-UniPathway"/>
</dbReference>
<dbReference type="CDD" id="cd01597">
    <property type="entry name" value="pCLME"/>
    <property type="match status" value="1"/>
</dbReference>
<dbReference type="PRINTS" id="PR00149">
    <property type="entry name" value="FUMRATELYASE"/>
</dbReference>
<dbReference type="EMBL" id="MWSK01000001">
    <property type="protein sequence ID" value="OXS79959.1"/>
    <property type="molecule type" value="Genomic_DNA"/>
</dbReference>
<organism evidence="5 6">
    <name type="scientific">Domibacillus enclensis</name>
    <dbReference type="NCBI Taxonomy" id="1017273"/>
    <lineage>
        <taxon>Bacteria</taxon>
        <taxon>Bacillati</taxon>
        <taxon>Bacillota</taxon>
        <taxon>Bacilli</taxon>
        <taxon>Bacillales</taxon>
        <taxon>Bacillaceae</taxon>
        <taxon>Domibacillus</taxon>
    </lineage>
</organism>
<dbReference type="SMART" id="SM00998">
    <property type="entry name" value="ADSL_C"/>
    <property type="match status" value="1"/>
</dbReference>
<dbReference type="Pfam" id="PF10397">
    <property type="entry name" value="ADSL_C"/>
    <property type="match status" value="1"/>
</dbReference>
<dbReference type="Proteomes" id="UP000186385">
    <property type="component" value="Unassembled WGS sequence"/>
</dbReference>
<dbReference type="InterPro" id="IPR019468">
    <property type="entry name" value="AdenyloSucc_lyase_C"/>
</dbReference>
<dbReference type="PANTHER" id="PTHR43172:SF1">
    <property type="entry name" value="ADENYLOSUCCINATE LYASE"/>
    <property type="match status" value="1"/>
</dbReference>
<dbReference type="UniPathway" id="UPA00074">
    <property type="reaction ID" value="UER00132"/>
</dbReference>
<dbReference type="PANTHER" id="PTHR43172">
    <property type="entry name" value="ADENYLOSUCCINATE LYASE"/>
    <property type="match status" value="1"/>
</dbReference>
<proteinExistence type="predicted"/>
<dbReference type="Proteomes" id="UP000215545">
    <property type="component" value="Unassembled WGS sequence"/>
</dbReference>
<dbReference type="OrthoDB" id="9768878at2"/>
<evidence type="ECO:0000313" key="6">
    <source>
        <dbReference type="Proteomes" id="UP000186385"/>
    </source>
</evidence>
<protein>
    <submittedName>
        <fullName evidence="5">3-carboxy-cis,cis-muconate cycloisomerase</fullName>
    </submittedName>
    <submittedName>
        <fullName evidence="4">Adenylosuccinate lyase</fullName>
    </submittedName>
</protein>
<dbReference type="FunFam" id="1.20.200.10:FF:000014">
    <property type="entry name" value="3-carboxy-cis,cis-muconate cycloisomerase"/>
    <property type="match status" value="1"/>
</dbReference>
<accession>A0A1N6N8S9</accession>
<keyword evidence="1" id="KW-0658">Purine biosynthesis</keyword>
<dbReference type="GO" id="GO:0004018">
    <property type="term" value="F:N6-(1,2-dicarboxyethyl)AMP AMP-lyase (fumarate-forming) activity"/>
    <property type="evidence" value="ECO:0007669"/>
    <property type="project" value="InterPro"/>
</dbReference>
<evidence type="ECO:0000313" key="7">
    <source>
        <dbReference type="Proteomes" id="UP000215545"/>
    </source>
</evidence>
<evidence type="ECO:0000259" key="3">
    <source>
        <dbReference type="SMART" id="SM00998"/>
    </source>
</evidence>
<dbReference type="GO" id="GO:0005829">
    <property type="term" value="C:cytosol"/>
    <property type="evidence" value="ECO:0007669"/>
    <property type="project" value="TreeGrafter"/>
</dbReference>
<evidence type="ECO:0000256" key="2">
    <source>
        <dbReference type="ARBA" id="ARBA00023239"/>
    </source>
</evidence>
<dbReference type="PRINTS" id="PR00145">
    <property type="entry name" value="ARGSUCLYASE"/>
</dbReference>
<dbReference type="InterPro" id="IPR008948">
    <property type="entry name" value="L-Aspartase-like"/>
</dbReference>